<dbReference type="RefSeq" id="WP_119702998.1">
    <property type="nucleotide sequence ID" value="NZ_JBHSOI010000001.1"/>
</dbReference>
<dbReference type="PANTHER" id="PTHR45763:SF46">
    <property type="entry name" value="AB HYDROLASE-1 DOMAIN-CONTAINING PROTEIN"/>
    <property type="match status" value="1"/>
</dbReference>
<feature type="domain" description="AB hydrolase-1" evidence="1">
    <location>
        <begin position="47"/>
        <end position="277"/>
    </location>
</feature>
<dbReference type="PANTHER" id="PTHR45763">
    <property type="entry name" value="HYDROLASE, ALPHA/BETA FOLD FAMILY PROTEIN, EXPRESSED-RELATED"/>
    <property type="match status" value="1"/>
</dbReference>
<dbReference type="AlphaFoldDB" id="A0A371PAA2"/>
<dbReference type="EMBL" id="QUBR01000001">
    <property type="protein sequence ID" value="REK72884.1"/>
    <property type="molecule type" value="Genomic_DNA"/>
</dbReference>
<reference evidence="2 3" key="1">
    <citation type="submission" date="2018-08" db="EMBL/GenBank/DDBJ databases">
        <title>Aeromicrobium sp. M2KJ-4, whole genome shotgun sequence.</title>
        <authorList>
            <person name="Tuo L."/>
        </authorList>
    </citation>
    <scope>NUCLEOTIDE SEQUENCE [LARGE SCALE GENOMIC DNA]</scope>
    <source>
        <strain evidence="2 3">M2KJ-4</strain>
    </source>
</reference>
<evidence type="ECO:0000259" key="1">
    <source>
        <dbReference type="Pfam" id="PF00561"/>
    </source>
</evidence>
<proteinExistence type="predicted"/>
<evidence type="ECO:0000313" key="2">
    <source>
        <dbReference type="EMBL" id="REK72884.1"/>
    </source>
</evidence>
<dbReference type="Proteomes" id="UP000265581">
    <property type="component" value="Unassembled WGS sequence"/>
</dbReference>
<sequence>MTTVPERRTTTLSDGRVMSYIEAGDPDGVPLLFTVGSPSSAIGGLAFADAAATNGVKLISIDKPGYGRSTRDRHRSLVRYGHDVAELADGLGLDRVALAGQSGGGPHALAAAHVLGPRVSTLTLISSFGPSSEASERRELNPLMRSTVVLARNAPWLIGATVAPMKLMLGNAARAERLMRRSAAKMSADDREAMDDPRSVFLLEGAEEALKSWSAVCDEFRAIGRPWGFALEEVRAPTDLWHGTNDASCSIGAARAMASLMPHATLHELPGKGHAFFGADLSVAMANVRAKAWGL</sequence>
<dbReference type="Pfam" id="PF00561">
    <property type="entry name" value="Abhydrolase_1"/>
    <property type="match status" value="1"/>
</dbReference>
<keyword evidence="2" id="KW-0378">Hydrolase</keyword>
<accession>A0A371PAA2</accession>
<dbReference type="InterPro" id="IPR000073">
    <property type="entry name" value="AB_hydrolase_1"/>
</dbReference>
<dbReference type="GO" id="GO:0016787">
    <property type="term" value="F:hydrolase activity"/>
    <property type="evidence" value="ECO:0007669"/>
    <property type="project" value="UniProtKB-KW"/>
</dbReference>
<dbReference type="InterPro" id="IPR029058">
    <property type="entry name" value="AB_hydrolase_fold"/>
</dbReference>
<comment type="caution">
    <text evidence="2">The sequence shown here is derived from an EMBL/GenBank/DDBJ whole genome shotgun (WGS) entry which is preliminary data.</text>
</comment>
<name>A0A371PAA2_9ACTN</name>
<dbReference type="Gene3D" id="3.40.50.1820">
    <property type="entry name" value="alpha/beta hydrolase"/>
    <property type="match status" value="1"/>
</dbReference>
<keyword evidence="3" id="KW-1185">Reference proteome</keyword>
<dbReference type="SUPFAM" id="SSF53474">
    <property type="entry name" value="alpha/beta-Hydrolases"/>
    <property type="match status" value="1"/>
</dbReference>
<evidence type="ECO:0000313" key="3">
    <source>
        <dbReference type="Proteomes" id="UP000265581"/>
    </source>
</evidence>
<dbReference type="OrthoDB" id="9800988at2"/>
<organism evidence="2 3">
    <name type="scientific">Aeromicrobium endophyticum</name>
    <dbReference type="NCBI Taxonomy" id="2292704"/>
    <lineage>
        <taxon>Bacteria</taxon>
        <taxon>Bacillati</taxon>
        <taxon>Actinomycetota</taxon>
        <taxon>Actinomycetes</taxon>
        <taxon>Propionibacteriales</taxon>
        <taxon>Nocardioidaceae</taxon>
        <taxon>Aeromicrobium</taxon>
    </lineage>
</organism>
<protein>
    <submittedName>
        <fullName evidence="2">Alpha/beta hydrolase</fullName>
    </submittedName>
</protein>
<gene>
    <name evidence="2" type="ORF">DX116_04620</name>
</gene>